<feature type="non-terminal residue" evidence="2">
    <location>
        <position position="1"/>
    </location>
</feature>
<reference evidence="2 4" key="1">
    <citation type="submission" date="2015-10" db="EMBL/GenBank/DDBJ databases">
        <title>Genome analyses suggest a sexual origin of heterokaryosis in a supposedly ancient asexual fungus.</title>
        <authorList>
            <person name="Ropars J."/>
            <person name="Sedzielewska K."/>
            <person name="Noel J."/>
            <person name="Charron P."/>
            <person name="Farinelli L."/>
            <person name="Marton T."/>
            <person name="Kruger M."/>
            <person name="Pelin A."/>
            <person name="Brachmann A."/>
            <person name="Corradi N."/>
        </authorList>
    </citation>
    <scope>NUCLEOTIDE SEQUENCE [LARGE SCALE GENOMIC DNA]</scope>
    <source>
        <strain evidence="2 4">A4</strain>
    </source>
</reference>
<sequence>ETDTSSNLQQNQPVEGNREIKHKNESIDEEPEKKRPREIGHGDDSSSPVEPIEDESIEMKQRIKQLEEEISEQQKHKNELEKLKQSYKKLEEENVILLSSIENYKANYEKNANNIDYLQKQLEEKDTELKGKEDEFIKLEEKNAELRKEASKYQSALGNATNTHLGDEDSIK</sequence>
<keyword evidence="4" id="KW-1185">Reference proteome</keyword>
<evidence type="ECO:0000313" key="2">
    <source>
        <dbReference type="EMBL" id="PKY54764.1"/>
    </source>
</evidence>
<dbReference type="Proteomes" id="UP000234323">
    <property type="component" value="Unassembled WGS sequence"/>
</dbReference>
<gene>
    <name evidence="2" type="ORF">RhiirA4_473753</name>
    <name evidence="3" type="ORF">RhiirA4_475490</name>
</gene>
<name>A0A2I1H7D0_9GLOM</name>
<evidence type="ECO:0000313" key="3">
    <source>
        <dbReference type="EMBL" id="PKY55782.1"/>
    </source>
</evidence>
<proteinExistence type="predicted"/>
<feature type="compositionally biased region" description="Basic and acidic residues" evidence="1">
    <location>
        <begin position="16"/>
        <end position="44"/>
    </location>
</feature>
<dbReference type="VEuPathDB" id="FungiDB:FUN_008032"/>
<dbReference type="VEuPathDB" id="FungiDB:RhiirA1_417102"/>
<feature type="compositionally biased region" description="Polar residues" evidence="1">
    <location>
        <begin position="152"/>
        <end position="164"/>
    </location>
</feature>
<feature type="compositionally biased region" description="Polar residues" evidence="1">
    <location>
        <begin position="1"/>
        <end position="14"/>
    </location>
</feature>
<comment type="caution">
    <text evidence="2">The sequence shown here is derived from an EMBL/GenBank/DDBJ whole genome shotgun (WGS) entry which is preliminary data.</text>
</comment>
<organism evidence="2 4">
    <name type="scientific">Rhizophagus irregularis</name>
    <dbReference type="NCBI Taxonomy" id="588596"/>
    <lineage>
        <taxon>Eukaryota</taxon>
        <taxon>Fungi</taxon>
        <taxon>Fungi incertae sedis</taxon>
        <taxon>Mucoromycota</taxon>
        <taxon>Glomeromycotina</taxon>
        <taxon>Glomeromycetes</taxon>
        <taxon>Glomerales</taxon>
        <taxon>Glomeraceae</taxon>
        <taxon>Rhizophagus</taxon>
    </lineage>
</organism>
<protein>
    <submittedName>
        <fullName evidence="2">Uncharacterized protein</fullName>
    </submittedName>
</protein>
<dbReference type="AlphaFoldDB" id="A0A2I1H7D0"/>
<accession>A0A2I1H7D0</accession>
<feature type="region of interest" description="Disordered" evidence="1">
    <location>
        <begin position="1"/>
        <end position="60"/>
    </location>
</feature>
<dbReference type="EMBL" id="LLXI01001962">
    <property type="protein sequence ID" value="PKY55782.1"/>
    <property type="molecule type" value="Genomic_DNA"/>
</dbReference>
<dbReference type="EMBL" id="LLXI01001683">
    <property type="protein sequence ID" value="PKY54764.1"/>
    <property type="molecule type" value="Genomic_DNA"/>
</dbReference>
<dbReference type="VEuPathDB" id="FungiDB:RhiirFUN_008412"/>
<evidence type="ECO:0000256" key="1">
    <source>
        <dbReference type="SAM" id="MobiDB-lite"/>
    </source>
</evidence>
<dbReference type="Gene3D" id="1.10.287.1490">
    <property type="match status" value="1"/>
</dbReference>
<evidence type="ECO:0000313" key="4">
    <source>
        <dbReference type="Proteomes" id="UP000234323"/>
    </source>
</evidence>
<feature type="region of interest" description="Disordered" evidence="1">
    <location>
        <begin position="148"/>
        <end position="172"/>
    </location>
</feature>